<protein>
    <submittedName>
        <fullName evidence="1">Uncharacterized protein</fullName>
    </submittedName>
</protein>
<evidence type="ECO:0000313" key="1">
    <source>
        <dbReference type="EMBL" id="QOX64991.1"/>
    </source>
</evidence>
<name>A0ACD1AEX0_9FIRM</name>
<organism evidence="1 2">
    <name type="scientific">Anoxybacterium hadale</name>
    <dbReference type="NCBI Taxonomy" id="3408580"/>
    <lineage>
        <taxon>Bacteria</taxon>
        <taxon>Bacillati</taxon>
        <taxon>Bacillota</taxon>
        <taxon>Clostridia</taxon>
        <taxon>Peptostreptococcales</taxon>
        <taxon>Anaerovoracaceae</taxon>
        <taxon>Anoxybacterium</taxon>
    </lineage>
</organism>
<gene>
    <name evidence="1" type="ORF">FRZ06_17380</name>
</gene>
<dbReference type="EMBL" id="CP042469">
    <property type="protein sequence ID" value="QOX64991.1"/>
    <property type="molecule type" value="Genomic_DNA"/>
</dbReference>
<evidence type="ECO:0000313" key="2">
    <source>
        <dbReference type="Proteomes" id="UP000594014"/>
    </source>
</evidence>
<proteinExistence type="predicted"/>
<keyword evidence="2" id="KW-1185">Reference proteome</keyword>
<accession>A0ACD1AEX0</accession>
<sequence>MGKKVAAVVSLALFLGVTLASCTADDKNWSFVADESYSILSVQCDNPILIKRVQDGDYLKQSGGVKAAGAEEEAAQIRTLNEDSGIGEAENFNVTVKTLQGSDRIKMKQVTSEGIVMAVPNNSDELGVQFVITPDGQQSFLASDLGIWSVDSKQAKRISPADYNTMSYDALAQQSAELYQENIVRWNENVTPDPTSTKLAYISNKHDIFNDRNALYVLDLTTGMESISARDGDATYMLEGWLDPNTLLCMKISEDKTAYVAVPLDEEEVPLAMVGSDPFVYAVQDGVIAYAEVLGSPEIHFARYMGADGLKEIKSVKMGWQTRVRGGNYGFSPDSTKFACLYIPEGSKDTRYVQVTSLTENKKIKIDSLPGDSDFLIEFYWADNETLLVVAGKDNKGIIEQSTWSYDLSGGEKQ</sequence>
<reference evidence="1" key="1">
    <citation type="submission" date="2019-08" db="EMBL/GenBank/DDBJ databases">
        <title>Genome sequence of Clostridiales bacterium MT110.</title>
        <authorList>
            <person name="Cao J."/>
        </authorList>
    </citation>
    <scope>NUCLEOTIDE SEQUENCE</scope>
    <source>
        <strain evidence="1">MT110</strain>
    </source>
</reference>
<dbReference type="Proteomes" id="UP000594014">
    <property type="component" value="Chromosome"/>
</dbReference>